<name>A0A0F0VRL9_PLUGE</name>
<gene>
    <name evidence="2" type="ORF">ABW06_19330</name>
</gene>
<evidence type="ECO:0000313" key="2">
    <source>
        <dbReference type="EMBL" id="KMK11794.1"/>
    </source>
</evidence>
<evidence type="ECO:0000256" key="1">
    <source>
        <dbReference type="SAM" id="MobiDB-lite"/>
    </source>
</evidence>
<comment type="caution">
    <text evidence="2">The sequence shown here is derived from an EMBL/GenBank/DDBJ whole genome shotgun (WGS) entry which is preliminary data.</text>
</comment>
<feature type="region of interest" description="Disordered" evidence="1">
    <location>
        <begin position="67"/>
        <end position="88"/>
    </location>
</feature>
<organism evidence="2 3">
    <name type="scientific">Pluralibacter gergoviae</name>
    <name type="common">Enterobacter gergoviae</name>
    <dbReference type="NCBI Taxonomy" id="61647"/>
    <lineage>
        <taxon>Bacteria</taxon>
        <taxon>Pseudomonadati</taxon>
        <taxon>Pseudomonadota</taxon>
        <taxon>Gammaproteobacteria</taxon>
        <taxon>Enterobacterales</taxon>
        <taxon>Enterobacteriaceae</taxon>
        <taxon>Pluralibacter</taxon>
    </lineage>
</organism>
<evidence type="ECO:0000313" key="3">
    <source>
        <dbReference type="Proteomes" id="UP000036196"/>
    </source>
</evidence>
<reference evidence="2 3" key="1">
    <citation type="submission" date="2015-05" db="EMBL/GenBank/DDBJ databases">
        <title>Genome sequences of Pluralibacter gergoviae.</title>
        <authorList>
            <person name="Greninger A.L."/>
            <person name="Miller S."/>
        </authorList>
    </citation>
    <scope>NUCLEOTIDE SEQUENCE [LARGE SCALE GENOMIC DNA]</scope>
    <source>
        <strain evidence="2 3">JS81F13</strain>
    </source>
</reference>
<dbReference type="PATRIC" id="fig|61647.13.peg.1846"/>
<dbReference type="Proteomes" id="UP000036196">
    <property type="component" value="Unassembled WGS sequence"/>
</dbReference>
<keyword evidence="3" id="KW-1185">Reference proteome</keyword>
<dbReference type="AlphaFoldDB" id="A0A0F0VRL9"/>
<protein>
    <submittedName>
        <fullName evidence="2">Uncharacterized protein</fullName>
    </submittedName>
</protein>
<proteinExistence type="predicted"/>
<dbReference type="EMBL" id="LDZF01000024">
    <property type="protein sequence ID" value="KMK11794.1"/>
    <property type="molecule type" value="Genomic_DNA"/>
</dbReference>
<accession>A0A0F0VRL9</accession>
<sequence>MQSRQSKEFIQIVGMIGIEVMHATVGVKQQWIVLIQWFIAVVLMVTDGRCFLNAVCSLWLCHKRTAQHGNSHDDKHDSGNDFTADKHS</sequence>
<feature type="compositionally biased region" description="Basic and acidic residues" evidence="1">
    <location>
        <begin position="70"/>
        <end position="88"/>
    </location>
</feature>